<sequence>MNEEGRNNNRCETNVSLDEMGVSATQSLNSIIDPTNSLVDAATLLGDNIKQVGLELNRSIGFKIPIQEKVQTFHVVLGEIEGLTEDEHDDMLNKIPDHPMLMLVKSITFYAINMDEKIYFYPLKIMVVVMG</sequence>
<evidence type="ECO:0000313" key="1">
    <source>
        <dbReference type="EMBL" id="MBA0682300.1"/>
    </source>
</evidence>
<keyword evidence="2" id="KW-1185">Reference proteome</keyword>
<evidence type="ECO:0000313" key="2">
    <source>
        <dbReference type="Proteomes" id="UP000593577"/>
    </source>
</evidence>
<comment type="caution">
    <text evidence="1">The sequence shown here is derived from an EMBL/GenBank/DDBJ whole genome shotgun (WGS) entry which is preliminary data.</text>
</comment>
<accession>A0A7J8X5D1</accession>
<dbReference type="EMBL" id="JABFAA010000005">
    <property type="protein sequence ID" value="MBA0682300.1"/>
    <property type="molecule type" value="Genomic_DNA"/>
</dbReference>
<organism evidence="1 2">
    <name type="scientific">Gossypium aridum</name>
    <name type="common">American cotton</name>
    <name type="synonym">Erioxylum aridum</name>
    <dbReference type="NCBI Taxonomy" id="34290"/>
    <lineage>
        <taxon>Eukaryota</taxon>
        <taxon>Viridiplantae</taxon>
        <taxon>Streptophyta</taxon>
        <taxon>Embryophyta</taxon>
        <taxon>Tracheophyta</taxon>
        <taxon>Spermatophyta</taxon>
        <taxon>Magnoliopsida</taxon>
        <taxon>eudicotyledons</taxon>
        <taxon>Gunneridae</taxon>
        <taxon>Pentapetalae</taxon>
        <taxon>rosids</taxon>
        <taxon>malvids</taxon>
        <taxon>Malvales</taxon>
        <taxon>Malvaceae</taxon>
        <taxon>Malvoideae</taxon>
        <taxon>Gossypium</taxon>
    </lineage>
</organism>
<name>A0A7J8X5D1_GOSAI</name>
<gene>
    <name evidence="1" type="ORF">Goari_024029</name>
</gene>
<protein>
    <submittedName>
        <fullName evidence="1">Uncharacterized protein</fullName>
    </submittedName>
</protein>
<dbReference type="AlphaFoldDB" id="A0A7J8X5D1"/>
<dbReference type="Proteomes" id="UP000593577">
    <property type="component" value="Unassembled WGS sequence"/>
</dbReference>
<reference evidence="1 2" key="1">
    <citation type="journal article" date="2019" name="Genome Biol. Evol.">
        <title>Insights into the evolution of the New World diploid cottons (Gossypium, subgenus Houzingenia) based on genome sequencing.</title>
        <authorList>
            <person name="Grover C.E."/>
            <person name="Arick M.A. 2nd"/>
            <person name="Thrash A."/>
            <person name="Conover J.L."/>
            <person name="Sanders W.S."/>
            <person name="Peterson D.G."/>
            <person name="Frelichowski J.E."/>
            <person name="Scheffler J.A."/>
            <person name="Scheffler B.E."/>
            <person name="Wendel J.F."/>
        </authorList>
    </citation>
    <scope>NUCLEOTIDE SEQUENCE [LARGE SCALE GENOMIC DNA]</scope>
    <source>
        <strain evidence="1">185</strain>
        <tissue evidence="1">Leaf</tissue>
    </source>
</reference>
<proteinExistence type="predicted"/>